<reference evidence="7" key="1">
    <citation type="submission" date="2025-08" db="UniProtKB">
        <authorList>
            <consortium name="RefSeq"/>
        </authorList>
    </citation>
    <scope>IDENTIFICATION</scope>
    <source>
        <tissue evidence="7">Gonads</tissue>
    </source>
</reference>
<evidence type="ECO:0000259" key="5">
    <source>
        <dbReference type="PROSITE" id="PS50089"/>
    </source>
</evidence>
<dbReference type="AlphaFoldDB" id="A0A1S3H4H8"/>
<dbReference type="InParanoid" id="A0A1S3H4H8"/>
<dbReference type="SUPFAM" id="SSF57850">
    <property type="entry name" value="RING/U-box"/>
    <property type="match status" value="1"/>
</dbReference>
<dbReference type="InterPro" id="IPR001841">
    <property type="entry name" value="Znf_RING"/>
</dbReference>
<dbReference type="GO" id="GO:0031297">
    <property type="term" value="P:replication fork processing"/>
    <property type="evidence" value="ECO:0007669"/>
    <property type="project" value="TreeGrafter"/>
</dbReference>
<dbReference type="OrthoDB" id="8062037at2759"/>
<evidence type="ECO:0000256" key="2">
    <source>
        <dbReference type="ARBA" id="ARBA00022833"/>
    </source>
</evidence>
<dbReference type="PANTHER" id="PTHR46569:SF1">
    <property type="entry name" value="E3 UBIQUITIN-PROTEIN LIGASE RFWD3-RELATED"/>
    <property type="match status" value="1"/>
</dbReference>
<dbReference type="InterPro" id="IPR013083">
    <property type="entry name" value="Znf_RING/FYVE/PHD"/>
</dbReference>
<evidence type="ECO:0000256" key="3">
    <source>
        <dbReference type="PROSITE-ProRule" id="PRU00175"/>
    </source>
</evidence>
<keyword evidence="6" id="KW-1185">Reference proteome</keyword>
<organism evidence="6 7">
    <name type="scientific">Lingula anatina</name>
    <name type="common">Brachiopod</name>
    <name type="synonym">Lingula unguis</name>
    <dbReference type="NCBI Taxonomy" id="7574"/>
    <lineage>
        <taxon>Eukaryota</taxon>
        <taxon>Metazoa</taxon>
        <taxon>Spiralia</taxon>
        <taxon>Lophotrochozoa</taxon>
        <taxon>Brachiopoda</taxon>
        <taxon>Linguliformea</taxon>
        <taxon>Lingulata</taxon>
        <taxon>Lingulida</taxon>
        <taxon>Linguloidea</taxon>
        <taxon>Lingulidae</taxon>
        <taxon>Lingula</taxon>
    </lineage>
</organism>
<evidence type="ECO:0000256" key="1">
    <source>
        <dbReference type="ARBA" id="ARBA00022771"/>
    </source>
</evidence>
<keyword evidence="1 3" id="KW-0479">Metal-binding</keyword>
<gene>
    <name evidence="7" type="primary">LOC106151580</name>
</gene>
<sequence length="138" mass="14995">MIKCSICLDTIPQGALATIPCGHVFHAECLSEGLEKNQKCPICRRTTTPSEIIKLYLSGGEENEADDSQQPDPDNGELKVEKSTAPDVTPCTQRVSLNQAIWLGGTAVDPQQQFPVTLGQALWLYSTSHPQSTVVLDE</sequence>
<evidence type="ECO:0000313" key="7">
    <source>
        <dbReference type="RefSeq" id="XP_013380371.1"/>
    </source>
</evidence>
<dbReference type="GO" id="GO:0016567">
    <property type="term" value="P:protein ubiquitination"/>
    <property type="evidence" value="ECO:0007669"/>
    <property type="project" value="TreeGrafter"/>
</dbReference>
<dbReference type="GO" id="GO:0005634">
    <property type="term" value="C:nucleus"/>
    <property type="evidence" value="ECO:0007669"/>
    <property type="project" value="TreeGrafter"/>
</dbReference>
<dbReference type="Gene3D" id="3.30.40.10">
    <property type="entry name" value="Zinc/RING finger domain, C3HC4 (zinc finger)"/>
    <property type="match status" value="1"/>
</dbReference>
<dbReference type="STRING" id="7574.A0A1S3H4H8"/>
<dbReference type="GO" id="GO:0090734">
    <property type="term" value="C:site of DNA damage"/>
    <property type="evidence" value="ECO:0007669"/>
    <property type="project" value="TreeGrafter"/>
</dbReference>
<proteinExistence type="predicted"/>
<name>A0A1S3H4H8_LINAN</name>
<dbReference type="GO" id="GO:0008270">
    <property type="term" value="F:zinc ion binding"/>
    <property type="evidence" value="ECO:0007669"/>
    <property type="project" value="UniProtKB-KW"/>
</dbReference>
<protein>
    <submittedName>
        <fullName evidence="7">E3 ubiquitin-protein ligase SIRP1-like</fullName>
    </submittedName>
</protein>
<feature type="region of interest" description="Disordered" evidence="4">
    <location>
        <begin position="58"/>
        <end position="85"/>
    </location>
</feature>
<keyword evidence="2" id="KW-0862">Zinc</keyword>
<dbReference type="PROSITE" id="PS50089">
    <property type="entry name" value="ZF_RING_2"/>
    <property type="match status" value="1"/>
</dbReference>
<dbReference type="SMART" id="SM00184">
    <property type="entry name" value="RING"/>
    <property type="match status" value="1"/>
</dbReference>
<dbReference type="Pfam" id="PF13639">
    <property type="entry name" value="zf-RING_2"/>
    <property type="match status" value="1"/>
</dbReference>
<feature type="domain" description="RING-type" evidence="5">
    <location>
        <begin position="4"/>
        <end position="44"/>
    </location>
</feature>
<evidence type="ECO:0000313" key="6">
    <source>
        <dbReference type="Proteomes" id="UP000085678"/>
    </source>
</evidence>
<dbReference type="KEGG" id="lak:106151580"/>
<dbReference type="GO" id="GO:0061630">
    <property type="term" value="F:ubiquitin protein ligase activity"/>
    <property type="evidence" value="ECO:0007669"/>
    <property type="project" value="TreeGrafter"/>
</dbReference>
<dbReference type="InterPro" id="IPR052639">
    <property type="entry name" value="TRAIP_ubiq-protein_ligase"/>
</dbReference>
<dbReference type="Proteomes" id="UP000085678">
    <property type="component" value="Unplaced"/>
</dbReference>
<dbReference type="GeneID" id="106151580"/>
<accession>A0A1S3H4H8</accession>
<keyword evidence="1 3" id="KW-0863">Zinc-finger</keyword>
<dbReference type="RefSeq" id="XP_013380371.1">
    <property type="nucleotide sequence ID" value="XM_013524917.1"/>
</dbReference>
<evidence type="ECO:0000256" key="4">
    <source>
        <dbReference type="SAM" id="MobiDB-lite"/>
    </source>
</evidence>
<dbReference type="PANTHER" id="PTHR46569">
    <property type="entry name" value="E3 UBIQUITIN-PROTEIN LIGASE TRAIP"/>
    <property type="match status" value="1"/>
</dbReference>